<proteinExistence type="predicted"/>
<feature type="region of interest" description="Disordered" evidence="1">
    <location>
        <begin position="1"/>
        <end position="26"/>
    </location>
</feature>
<feature type="transmembrane region" description="Helical" evidence="2">
    <location>
        <begin position="54"/>
        <end position="76"/>
    </location>
</feature>
<keyword evidence="2" id="KW-0812">Transmembrane</keyword>
<protein>
    <submittedName>
        <fullName evidence="3">Uncharacterized protein</fullName>
    </submittedName>
</protein>
<dbReference type="Proteomes" id="UP000316270">
    <property type="component" value="Chromosome 12"/>
</dbReference>
<keyword evidence="2" id="KW-1133">Transmembrane helix</keyword>
<dbReference type="EMBL" id="CP042196">
    <property type="protein sequence ID" value="QDS75139.1"/>
    <property type="molecule type" value="Genomic_DNA"/>
</dbReference>
<evidence type="ECO:0000256" key="1">
    <source>
        <dbReference type="SAM" id="MobiDB-lite"/>
    </source>
</evidence>
<evidence type="ECO:0000256" key="2">
    <source>
        <dbReference type="SAM" id="Phobius"/>
    </source>
</evidence>
<evidence type="ECO:0000313" key="4">
    <source>
        <dbReference type="Proteomes" id="UP000316270"/>
    </source>
</evidence>
<dbReference type="AlphaFoldDB" id="A0A517LHM1"/>
<sequence length="649" mass="70168">MSSARTSRFSRLPSMPNEYDSASKQNESVEMHTLDRVADPKHQNTTSSGLKWRAYTTIVFSSCAIPLIALVIWLVLTIPRGNPFTTFAGARIGGRLTQTQAKGVDIVCSALLAPGLMTALDYFWFACARVSAVTEGHGRAAGVPLSALSTMSVSSSGSYDFFHMNALRKGQTYRLGMLTGLVLFSAIARSAFSNIIAYEAYTEPKFTPRAGQLRSLTDSVVQRGARLLTGSSSIAVFGYGTEQQSAVANRIAGLLTGISFSEASSQLTEEAYIHVNATTDSMSSIAATVSSLTAVPGYRLTVDCTPDTPDLFSFVSLSESSSKMSASWSVKVDGGFTSNMFGAGIPGALTEIQSSYNEYYPFAAFYEQNASQVFLSFVYPGFGLINDTVSIPSAYGDIHSLTQNMTGTGWMGTKKTMKIWGVRCWLNRQEGFLDLTHLPSMEWRIDNATFSDMKTRVSSYLAPWQTNLMYRAPQSTVAGIGPALSRSATNQTTQDVDFKAFALNYLYASAEAERAVFEVAATNASRDLPEDFYNVAGEVNEEHYRITYIPIILLVGIIAMLLAASVVSAMAVYASKTLAARSFHEVNALRFLVDSAGGLQHEIRSIADAGLGGGETEKWADGYKVGYESVFVDGEPRLKLRPVSDTSGG</sequence>
<feature type="transmembrane region" description="Helical" evidence="2">
    <location>
        <begin position="548"/>
        <end position="574"/>
    </location>
</feature>
<gene>
    <name evidence="3" type="ORF">FKW77_007747</name>
</gene>
<keyword evidence="2" id="KW-0472">Membrane</keyword>
<keyword evidence="4" id="KW-1185">Reference proteome</keyword>
<evidence type="ECO:0000313" key="3">
    <source>
        <dbReference type="EMBL" id="QDS75139.1"/>
    </source>
</evidence>
<organism evidence="3 4">
    <name type="scientific">Venturia effusa</name>
    <dbReference type="NCBI Taxonomy" id="50376"/>
    <lineage>
        <taxon>Eukaryota</taxon>
        <taxon>Fungi</taxon>
        <taxon>Dikarya</taxon>
        <taxon>Ascomycota</taxon>
        <taxon>Pezizomycotina</taxon>
        <taxon>Dothideomycetes</taxon>
        <taxon>Pleosporomycetidae</taxon>
        <taxon>Venturiales</taxon>
        <taxon>Venturiaceae</taxon>
        <taxon>Venturia</taxon>
    </lineage>
</organism>
<reference evidence="3 4" key="1">
    <citation type="submission" date="2019-07" db="EMBL/GenBank/DDBJ databases">
        <title>Finished genome of Venturia effusa.</title>
        <authorList>
            <person name="Young C.A."/>
            <person name="Cox M.P."/>
            <person name="Ganley A.R.D."/>
            <person name="David W.J."/>
        </authorList>
    </citation>
    <scope>NUCLEOTIDE SEQUENCE [LARGE SCALE GENOMIC DNA]</scope>
    <source>
        <strain evidence="4">albino</strain>
    </source>
</reference>
<name>A0A517LHM1_9PEZI</name>
<dbReference type="OrthoDB" id="2840209at2759"/>
<accession>A0A517LHM1</accession>